<dbReference type="EMBL" id="CAESAI010000015">
    <property type="protein sequence ID" value="CAB4338244.1"/>
    <property type="molecule type" value="Genomic_DNA"/>
</dbReference>
<dbReference type="InterPro" id="IPR046112">
    <property type="entry name" value="DUF6049"/>
</dbReference>
<dbReference type="EMBL" id="CAESAD010000001">
    <property type="protein sequence ID" value="CAB4333698.1"/>
    <property type="molecule type" value="Genomic_DNA"/>
</dbReference>
<accession>A0A6J5Z6V2</accession>
<protein>
    <submittedName>
        <fullName evidence="3">Unannotated protein</fullName>
    </submittedName>
</protein>
<sequence>MSRFQLPAVRRIFWFILSIVVAAVPYAPANAADSAAVRITSLEITEIPSFDPEGGQQHLVILRGTYTNLTNATITNLKLNLVTSQEIKTRTELAEILGNQTNVQGLKVSDQSAKLANIPQGATRTWQISFRGEPVLGLNAAGVFAFGVTPDEKKFGAGSAVTTPWFFNADIKPTEVALVVPLTTLNSHLANGDITAEEQDLAEAKRISALLQSQTGNSISWLPDSGLHIWATQLANQSDSTAVKSLVESLAVLPSSTPVLPFGNADLSALVRSKQQDSVRLALNQSKLLSEGRQIYYSPASGSSDNETLALLSDLSVRSLVSNKFIRGNERETTPAAVTASSNSALVFDLAASNCLISIDLNDESFFNAVTCIKSEIGMMTAESPQKSRSVIVLAPKDWKVSSEKLSALISALGNHNWMRLTSLDVVAATTESKNYIPAIDVDQREISRSLLRQSRMLQVNADSVAAMYDDPELAAGFEGARTLGFSELWPTNTAANQYLTENLDLLNEYLNAVQIESSARITTPEEISEIPITIVNESDKTISVSVLLTSDATSRFSAQPTGLIQVEAGQRVTTPVEITLVGAGIVDVQAHLVAPNGERFGEVKIIQISSAAYGQFARTLVLGAFGLLILLSLSNVVKRRRGKLINTKKS</sequence>
<evidence type="ECO:0000256" key="1">
    <source>
        <dbReference type="SAM" id="Phobius"/>
    </source>
</evidence>
<reference evidence="3" key="1">
    <citation type="submission" date="2020-05" db="EMBL/GenBank/DDBJ databases">
        <authorList>
            <person name="Chiriac C."/>
            <person name="Salcher M."/>
            <person name="Ghai R."/>
            <person name="Kavagutti S V."/>
        </authorList>
    </citation>
    <scope>NUCLEOTIDE SEQUENCE</scope>
</reference>
<evidence type="ECO:0000313" key="5">
    <source>
        <dbReference type="EMBL" id="CAB4801591.1"/>
    </source>
</evidence>
<gene>
    <name evidence="4" type="ORF">UFOPK2648_00146</name>
    <name evidence="5" type="ORF">UFOPK3037_00669</name>
    <name evidence="6" type="ORF">UFOPK3278_00077</name>
    <name evidence="3" type="ORF">UFOPK3406_00764</name>
    <name evidence="2" type="ORF">UFOPK3925_00432</name>
    <name evidence="7" type="ORF">UFOPK4097_00135</name>
    <name evidence="8" type="ORF">UFOPK4301_00135</name>
</gene>
<dbReference type="EMBL" id="CAFBIX010000001">
    <property type="protein sequence ID" value="CAB4845790.1"/>
    <property type="molecule type" value="Genomic_DNA"/>
</dbReference>
<keyword evidence="1" id="KW-0812">Transmembrane</keyword>
<proteinExistence type="predicted"/>
<evidence type="ECO:0000313" key="3">
    <source>
        <dbReference type="EMBL" id="CAB4338244.1"/>
    </source>
</evidence>
<feature type="transmembrane region" description="Helical" evidence="1">
    <location>
        <begin position="617"/>
        <end position="638"/>
    </location>
</feature>
<keyword evidence="1" id="KW-0472">Membrane</keyword>
<keyword evidence="1" id="KW-1133">Transmembrane helix</keyword>
<organism evidence="3">
    <name type="scientific">freshwater metagenome</name>
    <dbReference type="NCBI Taxonomy" id="449393"/>
    <lineage>
        <taxon>unclassified sequences</taxon>
        <taxon>metagenomes</taxon>
        <taxon>ecological metagenomes</taxon>
    </lineage>
</organism>
<dbReference type="EMBL" id="CAFBPK010000001">
    <property type="protein sequence ID" value="CAB5007920.1"/>
    <property type="molecule type" value="Genomic_DNA"/>
</dbReference>
<evidence type="ECO:0000313" key="2">
    <source>
        <dbReference type="EMBL" id="CAB4333698.1"/>
    </source>
</evidence>
<dbReference type="Pfam" id="PF19516">
    <property type="entry name" value="DUF6049"/>
    <property type="match status" value="1"/>
</dbReference>
<evidence type="ECO:0000313" key="8">
    <source>
        <dbReference type="EMBL" id="CAB5044469.1"/>
    </source>
</evidence>
<dbReference type="EMBL" id="CAFAAO010000007">
    <property type="protein sequence ID" value="CAB4801591.1"/>
    <property type="molecule type" value="Genomic_DNA"/>
</dbReference>
<evidence type="ECO:0000313" key="7">
    <source>
        <dbReference type="EMBL" id="CAB5007920.1"/>
    </source>
</evidence>
<dbReference type="AlphaFoldDB" id="A0A6J5Z6V2"/>
<dbReference type="EMBL" id="CAFBQG010000008">
    <property type="protein sequence ID" value="CAB5044469.1"/>
    <property type="molecule type" value="Genomic_DNA"/>
</dbReference>
<evidence type="ECO:0000313" key="6">
    <source>
        <dbReference type="EMBL" id="CAB4845790.1"/>
    </source>
</evidence>
<name>A0A6J5Z6V2_9ZZZZ</name>
<evidence type="ECO:0000313" key="4">
    <source>
        <dbReference type="EMBL" id="CAB4697886.1"/>
    </source>
</evidence>
<dbReference type="EMBL" id="CAEZYC010000003">
    <property type="protein sequence ID" value="CAB4697886.1"/>
    <property type="molecule type" value="Genomic_DNA"/>
</dbReference>